<feature type="non-terminal residue" evidence="1">
    <location>
        <position position="1"/>
    </location>
</feature>
<proteinExistence type="predicted"/>
<dbReference type="EMBL" id="HACG01002782">
    <property type="protein sequence ID" value="CEK49647.1"/>
    <property type="molecule type" value="Transcribed_RNA"/>
</dbReference>
<protein>
    <recommendedName>
        <fullName evidence="2">Protein kinase domain-containing protein</fullName>
    </recommendedName>
</protein>
<accession>A0A0B6XZZ8</accession>
<feature type="non-terminal residue" evidence="1">
    <location>
        <position position="84"/>
    </location>
</feature>
<reference evidence="1" key="1">
    <citation type="submission" date="2014-12" db="EMBL/GenBank/DDBJ databases">
        <title>Insight into the proteome of Arion vulgaris.</title>
        <authorList>
            <person name="Aradska J."/>
            <person name="Bulat T."/>
            <person name="Smidak R."/>
            <person name="Sarate P."/>
            <person name="Gangsoo J."/>
            <person name="Sialana F."/>
            <person name="Bilban M."/>
            <person name="Lubec G."/>
        </authorList>
    </citation>
    <scope>NUCLEOTIDE SEQUENCE</scope>
    <source>
        <tissue evidence="1">Skin</tissue>
    </source>
</reference>
<evidence type="ECO:0000313" key="1">
    <source>
        <dbReference type="EMBL" id="CEK49647.1"/>
    </source>
</evidence>
<sequence>LPDETPAGIKDLISQILMKTPEVRPSASAILNQHYVKYHLASFIADTENICSIRSKRDQSCDTSRGIQKSMLSSSGIVLGSREP</sequence>
<gene>
    <name evidence="1" type="primary">ORF8423</name>
</gene>
<name>A0A0B6XZZ8_9EUPU</name>
<evidence type="ECO:0008006" key="2">
    <source>
        <dbReference type="Google" id="ProtNLM"/>
    </source>
</evidence>
<dbReference type="AlphaFoldDB" id="A0A0B6XZZ8"/>
<organism evidence="1">
    <name type="scientific">Arion vulgaris</name>
    <dbReference type="NCBI Taxonomy" id="1028688"/>
    <lineage>
        <taxon>Eukaryota</taxon>
        <taxon>Metazoa</taxon>
        <taxon>Spiralia</taxon>
        <taxon>Lophotrochozoa</taxon>
        <taxon>Mollusca</taxon>
        <taxon>Gastropoda</taxon>
        <taxon>Heterobranchia</taxon>
        <taxon>Euthyneura</taxon>
        <taxon>Panpulmonata</taxon>
        <taxon>Eupulmonata</taxon>
        <taxon>Stylommatophora</taxon>
        <taxon>Helicina</taxon>
        <taxon>Arionoidea</taxon>
        <taxon>Arionidae</taxon>
        <taxon>Arion</taxon>
    </lineage>
</organism>